<dbReference type="Pfam" id="PF08241">
    <property type="entry name" value="Methyltransf_11"/>
    <property type="match status" value="1"/>
</dbReference>
<dbReference type="GO" id="GO:0032259">
    <property type="term" value="P:methylation"/>
    <property type="evidence" value="ECO:0007669"/>
    <property type="project" value="UniProtKB-KW"/>
</dbReference>
<sequence length="252" mass="27465">MADMSTVPENHVEPAHPSRANDYDNLAEAYAAENEAGIANAYYERPAILALAGDVTGRRILDAGCGSGPLFAALRDRGAVVTGIDNSTGMLELARQRLGAGADLQVADLRNRLPFPDGAFDDVIASLVLHYLEDWGPTLSELRRVLTTGGRLIVSVDHPFAIHAIHRSAGRKTDYFATYNWTEEWTMGGLTVPMSFWNRPMHAMTDAFTAAGFRLAVISEPQPVPAARELFPDEFRALATSPSFLFFVLDAD</sequence>
<keyword evidence="3" id="KW-0808">Transferase</keyword>
<feature type="region of interest" description="Disordered" evidence="1">
    <location>
        <begin position="1"/>
        <end position="20"/>
    </location>
</feature>
<dbReference type="PANTHER" id="PTHR43861:SF1">
    <property type="entry name" value="TRANS-ACONITATE 2-METHYLTRANSFERASE"/>
    <property type="match status" value="1"/>
</dbReference>
<accession>A0ABW6T7U4</accession>
<evidence type="ECO:0000313" key="3">
    <source>
        <dbReference type="EMBL" id="MFF3672194.1"/>
    </source>
</evidence>
<name>A0ABW6T7U4_9ACTN</name>
<evidence type="ECO:0000256" key="1">
    <source>
        <dbReference type="SAM" id="MobiDB-lite"/>
    </source>
</evidence>
<dbReference type="GO" id="GO:0008168">
    <property type="term" value="F:methyltransferase activity"/>
    <property type="evidence" value="ECO:0007669"/>
    <property type="project" value="UniProtKB-KW"/>
</dbReference>
<gene>
    <name evidence="3" type="ORF">ACFYXI_42550</name>
</gene>
<feature type="compositionally biased region" description="Basic and acidic residues" evidence="1">
    <location>
        <begin position="10"/>
        <end position="20"/>
    </location>
</feature>
<dbReference type="Proteomes" id="UP001602013">
    <property type="component" value="Unassembled WGS sequence"/>
</dbReference>
<protein>
    <submittedName>
        <fullName evidence="3">Class I SAM-dependent methyltransferase</fullName>
        <ecNumber evidence="3">2.1.1.-</ecNumber>
    </submittedName>
</protein>
<dbReference type="RefSeq" id="WP_387418356.1">
    <property type="nucleotide sequence ID" value="NZ_JBIASD010000073.1"/>
</dbReference>
<evidence type="ECO:0000313" key="4">
    <source>
        <dbReference type="Proteomes" id="UP001602013"/>
    </source>
</evidence>
<reference evidence="3 4" key="1">
    <citation type="submission" date="2024-10" db="EMBL/GenBank/DDBJ databases">
        <title>The Natural Products Discovery Center: Release of the First 8490 Sequenced Strains for Exploring Actinobacteria Biosynthetic Diversity.</title>
        <authorList>
            <person name="Kalkreuter E."/>
            <person name="Kautsar S.A."/>
            <person name="Yang D."/>
            <person name="Bader C.D."/>
            <person name="Teijaro C.N."/>
            <person name="Fluegel L."/>
            <person name="Davis C.M."/>
            <person name="Simpson J.R."/>
            <person name="Lauterbach L."/>
            <person name="Steele A.D."/>
            <person name="Gui C."/>
            <person name="Meng S."/>
            <person name="Li G."/>
            <person name="Viehrig K."/>
            <person name="Ye F."/>
            <person name="Su P."/>
            <person name="Kiefer A.F."/>
            <person name="Nichols A."/>
            <person name="Cepeda A.J."/>
            <person name="Yan W."/>
            <person name="Fan B."/>
            <person name="Jiang Y."/>
            <person name="Adhikari A."/>
            <person name="Zheng C.-J."/>
            <person name="Schuster L."/>
            <person name="Cowan T.M."/>
            <person name="Smanski M.J."/>
            <person name="Chevrette M.G."/>
            <person name="De Carvalho L.P.S."/>
            <person name="Shen B."/>
        </authorList>
    </citation>
    <scope>NUCLEOTIDE SEQUENCE [LARGE SCALE GENOMIC DNA]</scope>
    <source>
        <strain evidence="3 4">NPDC002173</strain>
    </source>
</reference>
<comment type="caution">
    <text evidence="3">The sequence shown here is derived from an EMBL/GenBank/DDBJ whole genome shotgun (WGS) entry which is preliminary data.</text>
</comment>
<keyword evidence="3" id="KW-0489">Methyltransferase</keyword>
<organism evidence="3 4">
    <name type="scientific">Microtetraspora malaysiensis</name>
    <dbReference type="NCBI Taxonomy" id="161358"/>
    <lineage>
        <taxon>Bacteria</taxon>
        <taxon>Bacillati</taxon>
        <taxon>Actinomycetota</taxon>
        <taxon>Actinomycetes</taxon>
        <taxon>Streptosporangiales</taxon>
        <taxon>Streptosporangiaceae</taxon>
        <taxon>Microtetraspora</taxon>
    </lineage>
</organism>
<dbReference type="PANTHER" id="PTHR43861">
    <property type="entry name" value="TRANS-ACONITATE 2-METHYLTRANSFERASE-RELATED"/>
    <property type="match status" value="1"/>
</dbReference>
<keyword evidence="4" id="KW-1185">Reference proteome</keyword>
<dbReference type="InterPro" id="IPR013216">
    <property type="entry name" value="Methyltransf_11"/>
</dbReference>
<dbReference type="CDD" id="cd02440">
    <property type="entry name" value="AdoMet_MTases"/>
    <property type="match status" value="1"/>
</dbReference>
<dbReference type="EC" id="2.1.1.-" evidence="3"/>
<evidence type="ECO:0000259" key="2">
    <source>
        <dbReference type="Pfam" id="PF08241"/>
    </source>
</evidence>
<dbReference type="InterPro" id="IPR029063">
    <property type="entry name" value="SAM-dependent_MTases_sf"/>
</dbReference>
<dbReference type="EMBL" id="JBIASD010000073">
    <property type="protein sequence ID" value="MFF3672194.1"/>
    <property type="molecule type" value="Genomic_DNA"/>
</dbReference>
<dbReference type="SUPFAM" id="SSF53335">
    <property type="entry name" value="S-adenosyl-L-methionine-dependent methyltransferases"/>
    <property type="match status" value="1"/>
</dbReference>
<proteinExistence type="predicted"/>
<feature type="domain" description="Methyltransferase type 11" evidence="2">
    <location>
        <begin position="61"/>
        <end position="154"/>
    </location>
</feature>
<dbReference type="Gene3D" id="3.40.50.150">
    <property type="entry name" value="Vaccinia Virus protein VP39"/>
    <property type="match status" value="1"/>
</dbReference>